<accession>A0A1B6DHA9</accession>
<dbReference type="Gene3D" id="1.25.70.10">
    <property type="entry name" value="Transcription termination factor 3, mitochondrial"/>
    <property type="match status" value="1"/>
</dbReference>
<protein>
    <recommendedName>
        <fullName evidence="4">Transcription termination factor 3, mitochondrial</fullName>
    </recommendedName>
</protein>
<dbReference type="GO" id="GO:0003676">
    <property type="term" value="F:nucleic acid binding"/>
    <property type="evidence" value="ECO:0007669"/>
    <property type="project" value="InterPro"/>
</dbReference>
<keyword evidence="2" id="KW-0809">Transit peptide</keyword>
<dbReference type="SMART" id="SM00733">
    <property type="entry name" value="Mterf"/>
    <property type="match status" value="6"/>
</dbReference>
<dbReference type="PANTHER" id="PTHR13068:SF112">
    <property type="entry name" value="TRANSCRIPTION TERMINATION FACTOR 3, MITOCHONDRIAL"/>
    <property type="match status" value="1"/>
</dbReference>
<dbReference type="GO" id="GO:0005739">
    <property type="term" value="C:mitochondrion"/>
    <property type="evidence" value="ECO:0007669"/>
    <property type="project" value="TreeGrafter"/>
</dbReference>
<dbReference type="GO" id="GO:0061668">
    <property type="term" value="P:mitochondrial ribosome assembly"/>
    <property type="evidence" value="ECO:0007669"/>
    <property type="project" value="TreeGrafter"/>
</dbReference>
<dbReference type="GO" id="GO:0006390">
    <property type="term" value="P:mitochondrial transcription"/>
    <property type="evidence" value="ECO:0007669"/>
    <property type="project" value="TreeGrafter"/>
</dbReference>
<reference evidence="3" key="1">
    <citation type="submission" date="2015-12" db="EMBL/GenBank/DDBJ databases">
        <title>De novo transcriptome assembly of four potential Pierce s Disease insect vectors from Arizona vineyards.</title>
        <authorList>
            <person name="Tassone E.E."/>
        </authorList>
    </citation>
    <scope>NUCLEOTIDE SEQUENCE</scope>
</reference>
<evidence type="ECO:0000256" key="2">
    <source>
        <dbReference type="ARBA" id="ARBA00022946"/>
    </source>
</evidence>
<comment type="similarity">
    <text evidence="1">Belongs to the mTERF family.</text>
</comment>
<dbReference type="PANTHER" id="PTHR13068">
    <property type="entry name" value="CGI-12 PROTEIN-RELATED"/>
    <property type="match status" value="1"/>
</dbReference>
<dbReference type="Pfam" id="PF02536">
    <property type="entry name" value="mTERF"/>
    <property type="match status" value="1"/>
</dbReference>
<dbReference type="InterPro" id="IPR003690">
    <property type="entry name" value="MTERF"/>
</dbReference>
<sequence length="385" mass="44446">MKILNYSLLEVGVKSFKNGHFRSISHLNCKQKCETSKVTCSVLKNLYSSKSVELVPKTNNPSLNSSLVRLRTEELEAITNEDVKQLKNESNSALDFCSENVSDITPFVHPSFNLAYFVNKSTVIKEFVKLGVKLHKLEKDNDISRFLLTLNFENNVKGHLRFLHDNGVPAESFGEYLTKNPYILKEDLKDMQIRIDYLKSKKFSQESITRIISKNPMWLSVNVVEIDKKLGFFQRMFILAGHEVRKLATIRPSLITYDPKVVETNVFSINEEMGFSIEEARTLLLSVPKLFMISRTHLKKRFHYIHQEMKISHERLLSQPGILFFRDYIIKQRHLFLVSLGKAQYDPKLPGYVSLEILVKGSDTEFCHNVAKTSINTFNVFLKTL</sequence>
<dbReference type="AlphaFoldDB" id="A0A1B6DHA9"/>
<organism evidence="3">
    <name type="scientific">Clastoptera arizonana</name>
    <name type="common">Arizona spittle bug</name>
    <dbReference type="NCBI Taxonomy" id="38151"/>
    <lineage>
        <taxon>Eukaryota</taxon>
        <taxon>Metazoa</taxon>
        <taxon>Ecdysozoa</taxon>
        <taxon>Arthropoda</taxon>
        <taxon>Hexapoda</taxon>
        <taxon>Insecta</taxon>
        <taxon>Pterygota</taxon>
        <taxon>Neoptera</taxon>
        <taxon>Paraneoptera</taxon>
        <taxon>Hemiptera</taxon>
        <taxon>Auchenorrhyncha</taxon>
        <taxon>Cercopoidea</taxon>
        <taxon>Clastopteridae</taxon>
        <taxon>Clastoptera</taxon>
    </lineage>
</organism>
<dbReference type="InterPro" id="IPR038538">
    <property type="entry name" value="MTERF_sf"/>
</dbReference>
<name>A0A1B6DHA9_9HEMI</name>
<evidence type="ECO:0000256" key="1">
    <source>
        <dbReference type="ARBA" id="ARBA00007692"/>
    </source>
</evidence>
<evidence type="ECO:0000313" key="3">
    <source>
        <dbReference type="EMBL" id="JAS24995.1"/>
    </source>
</evidence>
<dbReference type="EMBL" id="GEDC01012303">
    <property type="protein sequence ID" value="JAS24995.1"/>
    <property type="molecule type" value="Transcribed_RNA"/>
</dbReference>
<evidence type="ECO:0008006" key="4">
    <source>
        <dbReference type="Google" id="ProtNLM"/>
    </source>
</evidence>
<gene>
    <name evidence="3" type="ORF">g.32948</name>
</gene>
<proteinExistence type="inferred from homology"/>